<keyword evidence="3" id="KW-1185">Reference proteome</keyword>
<sequence>MNCLPNRFNLLAVCLLASAAGYAQPEPATLPPFPPTPPERIVAAYALTPSPADPLAAQEGTQERTELHRRLIKSYAVTPSDVLTIDNHFGDVTVSHWDRNEMRVEVVITSSSENAERARRALEGVTINEDHKDNAHGFKTHIAEAFSGGWKKGDRTNFLRVDYRIAMPRANGLTIRNKFGNVNIPDFSAPLAVESQFGNIYGAAMTNPATTINASFGNVSIRDVQNGKVKMEFGDLDISSGNVLTIVQNYGKLRIGETNRVDVNMSYADAIIGAIRQSGKLNMNYTKQFRLDQLPASADQLEVNAKFSSVALPVQTQTHCDFDITVTNGGFTYPTLPNLHLISQPGSAQAAPRAGRRQQYVGRVGDGDGPRIRVVSVFGDVKFK</sequence>
<dbReference type="EMBL" id="HE796683">
    <property type="protein sequence ID" value="CCG99401.1"/>
    <property type="molecule type" value="Genomic_DNA"/>
</dbReference>
<dbReference type="STRING" id="1166018.FAES_1391"/>
<evidence type="ECO:0008006" key="4">
    <source>
        <dbReference type="Google" id="ProtNLM"/>
    </source>
</evidence>
<gene>
    <name evidence="2" type="ORF">FAES_1391</name>
</gene>
<evidence type="ECO:0000313" key="2">
    <source>
        <dbReference type="EMBL" id="CCG99401.1"/>
    </source>
</evidence>
<proteinExistence type="predicted"/>
<keyword evidence="1" id="KW-0732">Signal</keyword>
<organism evidence="2 3">
    <name type="scientific">Fibrella aestuarina BUZ 2</name>
    <dbReference type="NCBI Taxonomy" id="1166018"/>
    <lineage>
        <taxon>Bacteria</taxon>
        <taxon>Pseudomonadati</taxon>
        <taxon>Bacteroidota</taxon>
        <taxon>Cytophagia</taxon>
        <taxon>Cytophagales</taxon>
        <taxon>Spirosomataceae</taxon>
        <taxon>Fibrella</taxon>
    </lineage>
</organism>
<dbReference type="OrthoDB" id="1117657at2"/>
<dbReference type="Proteomes" id="UP000011058">
    <property type="component" value="Chromosome"/>
</dbReference>
<reference evidence="2 3" key="1">
    <citation type="journal article" date="2012" name="J. Bacteriol.">
        <title>Genome Sequence of Fibrella aestuarina BUZ 2T, a Filamentous Marine Bacterium.</title>
        <authorList>
            <person name="Filippini M."/>
            <person name="Qi W."/>
            <person name="Blom J."/>
            <person name="Goesmann A."/>
            <person name="Smits T.H."/>
            <person name="Bagheri H.C."/>
        </authorList>
    </citation>
    <scope>NUCLEOTIDE SEQUENCE [LARGE SCALE GENOMIC DNA]</scope>
    <source>
        <strain evidence="3">BUZ 2T</strain>
    </source>
</reference>
<dbReference type="eggNOG" id="COG3595">
    <property type="taxonomic scope" value="Bacteria"/>
</dbReference>
<feature type="chain" id="PRO_5003630290" description="Adhesin domain-containing protein" evidence="1">
    <location>
        <begin position="26"/>
        <end position="384"/>
    </location>
</feature>
<dbReference type="RefSeq" id="WP_015330500.1">
    <property type="nucleotide sequence ID" value="NC_020054.1"/>
</dbReference>
<feature type="signal peptide" evidence="1">
    <location>
        <begin position="1"/>
        <end position="25"/>
    </location>
</feature>
<protein>
    <recommendedName>
        <fullName evidence="4">Adhesin domain-containing protein</fullName>
    </recommendedName>
</protein>
<accession>I0K5J8</accession>
<name>I0K5J8_9BACT</name>
<evidence type="ECO:0000256" key="1">
    <source>
        <dbReference type="SAM" id="SignalP"/>
    </source>
</evidence>
<evidence type="ECO:0000313" key="3">
    <source>
        <dbReference type="Proteomes" id="UP000011058"/>
    </source>
</evidence>
<dbReference type="AlphaFoldDB" id="I0K5J8"/>
<dbReference type="HOGENOM" id="CLU_049151_1_0_10"/>
<dbReference type="KEGG" id="fae:FAES_1391"/>